<dbReference type="GO" id="GO:0005524">
    <property type="term" value="F:ATP binding"/>
    <property type="evidence" value="ECO:0007669"/>
    <property type="project" value="InterPro"/>
</dbReference>
<sequence>MFQYIKGTIDSFGEDYIVIENHDIGYKIYTSLETIGAVKGRQGKIIIFTQMVVREDDISVYGFSTREELKMFQLLTTVTGVGAKVALGILSSISIGNLAGMIISEDITGLTKAQGVGKKTAQRIVLELKDKIDHKLAILEPSLIPLKPTFTDANDEVVNALMALGYNRGEALAAVHEVEYGSNGVEDMIRRALKVLAK</sequence>
<comment type="caution">
    <text evidence="6">Lacks conserved residue(s) required for the propagation of feature annotation.</text>
</comment>
<evidence type="ECO:0000256" key="2">
    <source>
        <dbReference type="ARBA" id="ARBA00022763"/>
    </source>
</evidence>
<comment type="domain">
    <text evidence="6">Has three domains with a flexible linker between the domains II and III and assumes an 'L' shape. Domain III is highly mobile and contacts RuvB.</text>
</comment>
<dbReference type="Gene3D" id="1.10.8.10">
    <property type="entry name" value="DNA helicase RuvA subunit, C-terminal domain"/>
    <property type="match status" value="1"/>
</dbReference>
<dbReference type="GO" id="GO:0009378">
    <property type="term" value="F:four-way junction helicase activity"/>
    <property type="evidence" value="ECO:0007669"/>
    <property type="project" value="InterPro"/>
</dbReference>
<dbReference type="EMBL" id="JACHEN010000004">
    <property type="protein sequence ID" value="MBB6214851.1"/>
    <property type="molecule type" value="Genomic_DNA"/>
</dbReference>
<feature type="region of interest" description="Flexible linker" evidence="6">
    <location>
        <begin position="138"/>
        <end position="150"/>
    </location>
</feature>
<feature type="region of interest" description="Domain III" evidence="6">
    <location>
        <begin position="151"/>
        <end position="198"/>
    </location>
</feature>
<evidence type="ECO:0000313" key="10">
    <source>
        <dbReference type="Proteomes" id="UP000579281"/>
    </source>
</evidence>
<dbReference type="GO" id="GO:0048476">
    <property type="term" value="C:Holliday junction resolvase complex"/>
    <property type="evidence" value="ECO:0007669"/>
    <property type="project" value="UniProtKB-UniRule"/>
</dbReference>
<dbReference type="HAMAP" id="MF_00031">
    <property type="entry name" value="DNA_HJ_migration_RuvA"/>
    <property type="match status" value="1"/>
</dbReference>
<evidence type="ECO:0000256" key="4">
    <source>
        <dbReference type="ARBA" id="ARBA00023172"/>
    </source>
</evidence>
<keyword evidence="1 6" id="KW-0963">Cytoplasm</keyword>
<dbReference type="SUPFAM" id="SSF47781">
    <property type="entry name" value="RuvA domain 2-like"/>
    <property type="match status" value="1"/>
</dbReference>
<comment type="subcellular location">
    <subcellularLocation>
        <location evidence="6">Cytoplasm</location>
    </subcellularLocation>
</comment>
<comment type="caution">
    <text evidence="9">The sequence shown here is derived from an EMBL/GenBank/DDBJ whole genome shotgun (WGS) entry which is preliminary data.</text>
</comment>
<dbReference type="Proteomes" id="UP000579281">
    <property type="component" value="Unassembled WGS sequence"/>
</dbReference>
<reference evidence="9 10" key="1">
    <citation type="submission" date="2020-08" db="EMBL/GenBank/DDBJ databases">
        <title>Genomic Encyclopedia of Type Strains, Phase IV (KMG-IV): sequencing the most valuable type-strain genomes for metagenomic binning, comparative biology and taxonomic classification.</title>
        <authorList>
            <person name="Goeker M."/>
        </authorList>
    </citation>
    <scope>NUCLEOTIDE SEQUENCE [LARGE SCALE GENOMIC DNA]</scope>
    <source>
        <strain evidence="9 10">DSM 103526</strain>
    </source>
</reference>
<keyword evidence="5 6" id="KW-0234">DNA repair</keyword>
<dbReference type="GO" id="GO:0009379">
    <property type="term" value="C:Holliday junction helicase complex"/>
    <property type="evidence" value="ECO:0007669"/>
    <property type="project" value="InterPro"/>
</dbReference>
<dbReference type="Pfam" id="PF07499">
    <property type="entry name" value="RuvA_C"/>
    <property type="match status" value="1"/>
</dbReference>
<accession>A0A841KNJ9</accession>
<keyword evidence="9" id="KW-0547">Nucleotide-binding</keyword>
<evidence type="ECO:0000313" key="9">
    <source>
        <dbReference type="EMBL" id="MBB6214851.1"/>
    </source>
</evidence>
<dbReference type="GO" id="GO:0006281">
    <property type="term" value="P:DNA repair"/>
    <property type="evidence" value="ECO:0007669"/>
    <property type="project" value="UniProtKB-UniRule"/>
</dbReference>
<comment type="subunit">
    <text evidence="6">Homotetramer. Forms an RuvA(8)-RuvB(12)-Holliday junction (HJ) complex. HJ DNA is sandwiched between 2 RuvA tetramers; dsDNA enters through RuvA and exits via RuvB. An RuvB hexamer assembles on each DNA strand where it exits the tetramer. Each RuvB hexamer is contacted by two RuvA subunits (via domain III) on 2 adjacent RuvB subunits; this complex drives branch migration. In the full resolvosome a probable DNA-RuvA(4)-RuvB(12)-RuvC(2) complex forms which resolves the HJ.</text>
</comment>
<dbReference type="AlphaFoldDB" id="A0A841KNJ9"/>
<comment type="similarity">
    <text evidence="6">Belongs to the RuvA family.</text>
</comment>
<dbReference type="InterPro" id="IPR012340">
    <property type="entry name" value="NA-bd_OB-fold"/>
</dbReference>
<keyword evidence="9" id="KW-0067">ATP-binding</keyword>
<evidence type="ECO:0000256" key="5">
    <source>
        <dbReference type="ARBA" id="ARBA00023204"/>
    </source>
</evidence>
<dbReference type="InterPro" id="IPR000085">
    <property type="entry name" value="RuvA"/>
</dbReference>
<keyword evidence="9" id="KW-0347">Helicase</keyword>
<dbReference type="GO" id="GO:0005737">
    <property type="term" value="C:cytoplasm"/>
    <property type="evidence" value="ECO:0007669"/>
    <property type="project" value="UniProtKB-SubCell"/>
</dbReference>
<evidence type="ECO:0000256" key="1">
    <source>
        <dbReference type="ARBA" id="ARBA00022490"/>
    </source>
</evidence>
<keyword evidence="10" id="KW-1185">Reference proteome</keyword>
<feature type="region of interest" description="Domain I" evidence="6">
    <location>
        <begin position="1"/>
        <end position="64"/>
    </location>
</feature>
<dbReference type="NCBIfam" id="TIGR00084">
    <property type="entry name" value="ruvA"/>
    <property type="match status" value="1"/>
</dbReference>
<dbReference type="Gene3D" id="2.40.50.140">
    <property type="entry name" value="Nucleic acid-binding proteins"/>
    <property type="match status" value="1"/>
</dbReference>
<dbReference type="InterPro" id="IPR010994">
    <property type="entry name" value="RuvA_2-like"/>
</dbReference>
<dbReference type="GO" id="GO:0016787">
    <property type="term" value="F:hydrolase activity"/>
    <property type="evidence" value="ECO:0007669"/>
    <property type="project" value="UniProtKB-KW"/>
</dbReference>
<dbReference type="Pfam" id="PF01330">
    <property type="entry name" value="RuvA_N"/>
    <property type="match status" value="1"/>
</dbReference>
<evidence type="ECO:0000259" key="7">
    <source>
        <dbReference type="Pfam" id="PF01330"/>
    </source>
</evidence>
<dbReference type="InterPro" id="IPR036267">
    <property type="entry name" value="RuvA_C_sf"/>
</dbReference>
<gene>
    <name evidence="6" type="primary">ruvA</name>
    <name evidence="9" type="ORF">HNQ80_000936</name>
</gene>
<dbReference type="RefSeq" id="WP_184308615.1">
    <property type="nucleotide sequence ID" value="NZ_JACHEN010000004.1"/>
</dbReference>
<keyword evidence="2 6" id="KW-0227">DNA damage</keyword>
<dbReference type="Gene3D" id="1.10.150.20">
    <property type="entry name" value="5' to 3' exonuclease, C-terminal subdomain"/>
    <property type="match status" value="1"/>
</dbReference>
<comment type="function">
    <text evidence="6">The RuvA-RuvB-RuvC complex processes Holliday junction (HJ) DNA during genetic recombination and DNA repair, while the RuvA-RuvB complex plays an important role in the rescue of blocked DNA replication forks via replication fork reversal (RFR). RuvA specifically binds to HJ cruciform DNA, conferring on it an open structure. The RuvB hexamer acts as an ATP-dependent pump, pulling dsDNA into and through the RuvAB complex. HJ branch migration allows RuvC to scan DNA until it finds its consensus sequence, where it cleaves and resolves the cruciform DNA.</text>
</comment>
<organism evidence="9 10">
    <name type="scientific">Anaerosolibacter carboniphilus</name>
    <dbReference type="NCBI Taxonomy" id="1417629"/>
    <lineage>
        <taxon>Bacteria</taxon>
        <taxon>Bacillati</taxon>
        <taxon>Bacillota</taxon>
        <taxon>Clostridia</taxon>
        <taxon>Peptostreptococcales</taxon>
        <taxon>Thermotaleaceae</taxon>
        <taxon>Anaerosolibacter</taxon>
    </lineage>
</organism>
<feature type="domain" description="DNA helicase Holliday junction RuvA type" evidence="7">
    <location>
        <begin position="1"/>
        <end position="62"/>
    </location>
</feature>
<keyword evidence="9" id="KW-0378">Hydrolase</keyword>
<proteinExistence type="inferred from homology"/>
<dbReference type="SUPFAM" id="SSF50249">
    <property type="entry name" value="Nucleic acid-binding proteins"/>
    <property type="match status" value="1"/>
</dbReference>
<keyword evidence="4 6" id="KW-0233">DNA recombination</keyword>
<keyword evidence="3 6" id="KW-0238">DNA-binding</keyword>
<dbReference type="Pfam" id="PF14520">
    <property type="entry name" value="HHH_5"/>
    <property type="match status" value="1"/>
</dbReference>
<protein>
    <recommendedName>
        <fullName evidence="6">Holliday junction branch migration complex subunit RuvA</fullName>
    </recommendedName>
</protein>
<name>A0A841KNJ9_9FIRM</name>
<evidence type="ECO:0000256" key="3">
    <source>
        <dbReference type="ARBA" id="ARBA00023125"/>
    </source>
</evidence>
<dbReference type="CDD" id="cd14332">
    <property type="entry name" value="UBA_RuvA_C"/>
    <property type="match status" value="1"/>
</dbReference>
<evidence type="ECO:0000259" key="8">
    <source>
        <dbReference type="Pfam" id="PF07499"/>
    </source>
</evidence>
<dbReference type="InterPro" id="IPR013849">
    <property type="entry name" value="DNA_helicase_Holl-junc_RuvA_I"/>
</dbReference>
<dbReference type="GO" id="GO:0000400">
    <property type="term" value="F:four-way junction DNA binding"/>
    <property type="evidence" value="ECO:0007669"/>
    <property type="project" value="UniProtKB-UniRule"/>
</dbReference>
<dbReference type="GO" id="GO:0006310">
    <property type="term" value="P:DNA recombination"/>
    <property type="evidence" value="ECO:0007669"/>
    <property type="project" value="UniProtKB-UniRule"/>
</dbReference>
<dbReference type="InterPro" id="IPR011114">
    <property type="entry name" value="RuvA_C"/>
</dbReference>
<feature type="domain" description="Holliday junction DNA helicase RuvA C-terminal" evidence="8">
    <location>
        <begin position="152"/>
        <end position="196"/>
    </location>
</feature>
<evidence type="ECO:0000256" key="6">
    <source>
        <dbReference type="HAMAP-Rule" id="MF_00031"/>
    </source>
</evidence>
<dbReference type="SUPFAM" id="SSF46929">
    <property type="entry name" value="DNA helicase RuvA subunit, C-terminal domain"/>
    <property type="match status" value="1"/>
</dbReference>